<dbReference type="Proteomes" id="UP000054477">
    <property type="component" value="Unassembled WGS sequence"/>
</dbReference>
<organism evidence="1 2">
    <name type="scientific">Laccaria amethystina LaAM-08-1</name>
    <dbReference type="NCBI Taxonomy" id="1095629"/>
    <lineage>
        <taxon>Eukaryota</taxon>
        <taxon>Fungi</taxon>
        <taxon>Dikarya</taxon>
        <taxon>Basidiomycota</taxon>
        <taxon>Agaricomycotina</taxon>
        <taxon>Agaricomycetes</taxon>
        <taxon>Agaricomycetidae</taxon>
        <taxon>Agaricales</taxon>
        <taxon>Agaricineae</taxon>
        <taxon>Hydnangiaceae</taxon>
        <taxon>Laccaria</taxon>
    </lineage>
</organism>
<reference evidence="2" key="2">
    <citation type="submission" date="2015-01" db="EMBL/GenBank/DDBJ databases">
        <title>Evolutionary Origins and Diversification of the Mycorrhizal Mutualists.</title>
        <authorList>
            <consortium name="DOE Joint Genome Institute"/>
            <consortium name="Mycorrhizal Genomics Consortium"/>
            <person name="Kohler A."/>
            <person name="Kuo A."/>
            <person name="Nagy L.G."/>
            <person name="Floudas D."/>
            <person name="Copeland A."/>
            <person name="Barry K.W."/>
            <person name="Cichocki N."/>
            <person name="Veneault-Fourrey C."/>
            <person name="LaButti K."/>
            <person name="Lindquist E.A."/>
            <person name="Lipzen A."/>
            <person name="Lundell T."/>
            <person name="Morin E."/>
            <person name="Murat C."/>
            <person name="Riley R."/>
            <person name="Ohm R."/>
            <person name="Sun H."/>
            <person name="Tunlid A."/>
            <person name="Henrissat B."/>
            <person name="Grigoriev I.V."/>
            <person name="Hibbett D.S."/>
            <person name="Martin F."/>
        </authorList>
    </citation>
    <scope>NUCLEOTIDE SEQUENCE [LARGE SCALE GENOMIC DNA]</scope>
    <source>
        <strain evidence="2">LaAM-08-1</strain>
    </source>
</reference>
<sequence length="103" mass="11407">MPLSFQFISVLSNHPEQYQPVITSLSDIVVTTARIPRARKTINCGLVVAVKLVDFDSGSHGRTYPIAPPRRLLARHMCSALSMDYEDECCDTLFTNCAASIPH</sequence>
<keyword evidence="2" id="KW-1185">Reference proteome</keyword>
<evidence type="ECO:0000313" key="2">
    <source>
        <dbReference type="Proteomes" id="UP000054477"/>
    </source>
</evidence>
<accession>A0A0C9X2H6</accession>
<reference evidence="1 2" key="1">
    <citation type="submission" date="2014-04" db="EMBL/GenBank/DDBJ databases">
        <authorList>
            <consortium name="DOE Joint Genome Institute"/>
            <person name="Kuo A."/>
            <person name="Kohler A."/>
            <person name="Nagy L.G."/>
            <person name="Floudas D."/>
            <person name="Copeland A."/>
            <person name="Barry K.W."/>
            <person name="Cichocki N."/>
            <person name="Veneault-Fourrey C."/>
            <person name="LaButti K."/>
            <person name="Lindquist E.A."/>
            <person name="Lipzen A."/>
            <person name="Lundell T."/>
            <person name="Morin E."/>
            <person name="Murat C."/>
            <person name="Sun H."/>
            <person name="Tunlid A."/>
            <person name="Henrissat B."/>
            <person name="Grigoriev I.V."/>
            <person name="Hibbett D.S."/>
            <person name="Martin F."/>
            <person name="Nordberg H.P."/>
            <person name="Cantor M.N."/>
            <person name="Hua S.X."/>
        </authorList>
    </citation>
    <scope>NUCLEOTIDE SEQUENCE [LARGE SCALE GENOMIC DNA]</scope>
    <source>
        <strain evidence="1 2">LaAM-08-1</strain>
    </source>
</reference>
<name>A0A0C9X2H6_9AGAR</name>
<gene>
    <name evidence="1" type="ORF">K443DRAFT_14966</name>
</gene>
<dbReference type="HOGENOM" id="CLU_2264207_0_0_1"/>
<proteinExistence type="predicted"/>
<dbReference type="AlphaFoldDB" id="A0A0C9X2H6"/>
<evidence type="ECO:0000313" key="1">
    <source>
        <dbReference type="EMBL" id="KIJ90767.1"/>
    </source>
</evidence>
<dbReference type="EMBL" id="KN839115">
    <property type="protein sequence ID" value="KIJ90767.1"/>
    <property type="molecule type" value="Genomic_DNA"/>
</dbReference>
<protein>
    <submittedName>
        <fullName evidence="1">Uncharacterized protein</fullName>
    </submittedName>
</protein>